<dbReference type="GO" id="GO:0007166">
    <property type="term" value="P:cell surface receptor signaling pathway"/>
    <property type="evidence" value="ECO:0007669"/>
    <property type="project" value="InterPro"/>
</dbReference>
<dbReference type="PROSITE" id="PS00107">
    <property type="entry name" value="PROTEIN_KINASE_ATP"/>
    <property type="match status" value="1"/>
</dbReference>
<dbReference type="SUPFAM" id="SSF56112">
    <property type="entry name" value="Protein kinase-like (PK-like)"/>
    <property type="match status" value="1"/>
</dbReference>
<dbReference type="InterPro" id="IPR001245">
    <property type="entry name" value="Ser-Thr/Tyr_kinase_cat_dom"/>
</dbReference>
<feature type="binding site" evidence="5">
    <location>
        <position position="259"/>
    </location>
    <ligand>
        <name>ATP</name>
        <dbReference type="ChEBI" id="CHEBI:30616"/>
    </ligand>
</feature>
<keyword evidence="6" id="KW-0175">Coiled coil</keyword>
<dbReference type="Proteomes" id="UP000308730">
    <property type="component" value="Unassembled WGS sequence"/>
</dbReference>
<feature type="coiled-coil region" evidence="6">
    <location>
        <begin position="165"/>
        <end position="192"/>
    </location>
</feature>
<protein>
    <recommendedName>
        <fullName evidence="7">Protein kinase domain-containing protein</fullName>
    </recommendedName>
</protein>
<gene>
    <name evidence="8" type="ORF">EUX98_g8866</name>
</gene>
<evidence type="ECO:0000256" key="5">
    <source>
        <dbReference type="PROSITE-ProRule" id="PRU10141"/>
    </source>
</evidence>
<dbReference type="GO" id="GO:0005524">
    <property type="term" value="F:ATP binding"/>
    <property type="evidence" value="ECO:0007669"/>
    <property type="project" value="UniProtKB-UniRule"/>
</dbReference>
<keyword evidence="2 5" id="KW-0547">Nucleotide-binding</keyword>
<reference evidence="8 9" key="1">
    <citation type="submission" date="2019-02" db="EMBL/GenBank/DDBJ databases">
        <title>Genome sequencing of the rare red list fungi Antrodiella citrinella (Flaviporus citrinellus).</title>
        <authorList>
            <person name="Buettner E."/>
            <person name="Kellner H."/>
        </authorList>
    </citation>
    <scope>NUCLEOTIDE SEQUENCE [LARGE SCALE GENOMIC DNA]</scope>
    <source>
        <strain evidence="8 9">DSM 108506</strain>
    </source>
</reference>
<evidence type="ECO:0000259" key="7">
    <source>
        <dbReference type="PROSITE" id="PS50011"/>
    </source>
</evidence>
<keyword evidence="1" id="KW-0808">Transferase</keyword>
<keyword evidence="3" id="KW-0418">Kinase</keyword>
<evidence type="ECO:0000256" key="1">
    <source>
        <dbReference type="ARBA" id="ARBA00022679"/>
    </source>
</evidence>
<proteinExistence type="predicted"/>
<dbReference type="InterPro" id="IPR017441">
    <property type="entry name" value="Protein_kinase_ATP_BS"/>
</dbReference>
<organism evidence="8 9">
    <name type="scientific">Antrodiella citrinella</name>
    <dbReference type="NCBI Taxonomy" id="2447956"/>
    <lineage>
        <taxon>Eukaryota</taxon>
        <taxon>Fungi</taxon>
        <taxon>Dikarya</taxon>
        <taxon>Basidiomycota</taxon>
        <taxon>Agaricomycotina</taxon>
        <taxon>Agaricomycetes</taxon>
        <taxon>Polyporales</taxon>
        <taxon>Steccherinaceae</taxon>
        <taxon>Antrodiella</taxon>
    </lineage>
</organism>
<dbReference type="Gene3D" id="1.10.510.10">
    <property type="entry name" value="Transferase(Phosphotransferase) domain 1"/>
    <property type="match status" value="1"/>
</dbReference>
<dbReference type="PANTHER" id="PTHR44329">
    <property type="entry name" value="SERINE/THREONINE-PROTEIN KINASE TNNI3K-RELATED"/>
    <property type="match status" value="1"/>
</dbReference>
<dbReference type="AlphaFoldDB" id="A0A4S4M7Z2"/>
<evidence type="ECO:0000256" key="6">
    <source>
        <dbReference type="SAM" id="Coils"/>
    </source>
</evidence>
<evidence type="ECO:0000256" key="4">
    <source>
        <dbReference type="ARBA" id="ARBA00022840"/>
    </source>
</evidence>
<sequence length="883" mass="100267">MDMASNAAGLGLNILYDVLKELGLLAMKMQENHRGCAQLSAHGATVLRQIVAQYNARRLPDDTMHHIHSLTEAIQDINRDLASLQKDTRVKRFFWAHEIARKIRAAYARLDNAIAVFSLNITIDVRRQQEESETAAHQDYQRLEKMMKQILHNEATILSFLQVKQVEMQETIVSMNKRIRQLSKENESKSEKKVVERTFLEKGITALRQHSGPLRDVEKEGIISQLDVVIHRGEKDKIGSGGFGTVYKGTYHGRLVAVKELHKGIKNDIVMREMRIWKDLDHPHILKFYGGSPSSNPPFLICEYKHNGNALVYLKKYPRANRRQLLLDASKGLAYLHLMKANILVDRKGEACLSDFGLSEIKQSTTKMTQATKTGLQATRCYGTLAWTAPDQYKTGPNFKTDVYSFAITMWEVYTLGTPFEHLMVLSASDFLNVVAGGERPEQPTYFKTHDVDLWELIERAWNRDSNVRPTAQKLSEAIERKYSAHQYPSYPKPLLSVANMLITPRPMTPTRRASTSDIRYAITQNPVVRPAPRSAPPSSYPNRPPAASYMIPASVPLPIPTTYGAPARNVDGVYTANPQDYHNYEESILGFPMSSSPTSYHTPRVTRHKSIASLRNLKPTNIFELPTTRSRYVWRNIESYLYELIKSWSLGTLHDASFSSVSLGMVNDVALSIWVLQMFKRYVKGEEEKGKPVTCHAIFPIHVAMVDGSIRDGTYDGGVMALREFWEITGQDGTPDVLLAIGRHWADESRWVVHKWALRSISRFGSTLRLLAFRFSLSSATVSTYALFTSHTAPEIKHMHPGWWHIIRKVWPDSSSAQPAPHVELIYRPRQLQSESSLATAMLWRHLLQGSDTDLQVDLNAARTIVKEEIDRLINMKEARLL</sequence>
<dbReference type="Gene3D" id="1.20.930.20">
    <property type="entry name" value="Adaptor protein Cbl, N-terminal domain"/>
    <property type="match status" value="1"/>
</dbReference>
<dbReference type="CDD" id="cd21037">
    <property type="entry name" value="MLKL_NTD"/>
    <property type="match status" value="1"/>
</dbReference>
<name>A0A4S4M7Z2_9APHY</name>
<dbReference type="InterPro" id="IPR036537">
    <property type="entry name" value="Adaptor_Cbl_N_dom_sf"/>
</dbReference>
<dbReference type="InterPro" id="IPR051681">
    <property type="entry name" value="Ser/Thr_Kinases-Pseudokinases"/>
</dbReference>
<comment type="caution">
    <text evidence="8">The sequence shown here is derived from an EMBL/GenBank/DDBJ whole genome shotgun (WGS) entry which is preliminary data.</text>
</comment>
<dbReference type="OrthoDB" id="2802511at2759"/>
<evidence type="ECO:0000313" key="9">
    <source>
        <dbReference type="Proteomes" id="UP000308730"/>
    </source>
</evidence>
<dbReference type="PROSITE" id="PS50011">
    <property type="entry name" value="PROTEIN_KINASE_DOM"/>
    <property type="match status" value="1"/>
</dbReference>
<evidence type="ECO:0000256" key="3">
    <source>
        <dbReference type="ARBA" id="ARBA00022777"/>
    </source>
</evidence>
<dbReference type="GO" id="GO:0004674">
    <property type="term" value="F:protein serine/threonine kinase activity"/>
    <property type="evidence" value="ECO:0007669"/>
    <property type="project" value="TreeGrafter"/>
</dbReference>
<dbReference type="Pfam" id="PF07714">
    <property type="entry name" value="PK_Tyr_Ser-Thr"/>
    <property type="match status" value="1"/>
</dbReference>
<keyword evidence="9" id="KW-1185">Reference proteome</keyword>
<dbReference type="PANTHER" id="PTHR44329:SF288">
    <property type="entry name" value="MITOGEN-ACTIVATED PROTEIN KINASE KINASE KINASE 20"/>
    <property type="match status" value="1"/>
</dbReference>
<keyword evidence="4 5" id="KW-0067">ATP-binding</keyword>
<dbReference type="EMBL" id="SGPM01000564">
    <property type="protein sequence ID" value="THH18980.1"/>
    <property type="molecule type" value="Genomic_DNA"/>
</dbReference>
<accession>A0A4S4M7Z2</accession>
<dbReference type="InterPro" id="IPR059179">
    <property type="entry name" value="MLKL-like_MCAfunc"/>
</dbReference>
<feature type="domain" description="Protein kinase" evidence="7">
    <location>
        <begin position="232"/>
        <end position="489"/>
    </location>
</feature>
<evidence type="ECO:0000313" key="8">
    <source>
        <dbReference type="EMBL" id="THH18980.1"/>
    </source>
</evidence>
<dbReference type="InterPro" id="IPR000719">
    <property type="entry name" value="Prot_kinase_dom"/>
</dbReference>
<dbReference type="InterPro" id="IPR011009">
    <property type="entry name" value="Kinase-like_dom_sf"/>
</dbReference>
<evidence type="ECO:0000256" key="2">
    <source>
        <dbReference type="ARBA" id="ARBA00022741"/>
    </source>
</evidence>